<name>D4YSM1_9LACO</name>
<evidence type="ECO:0000313" key="3">
    <source>
        <dbReference type="Proteomes" id="UP000004069"/>
    </source>
</evidence>
<feature type="domain" description="Mub B2-like" evidence="1">
    <location>
        <begin position="6"/>
        <end position="76"/>
    </location>
</feature>
<reference evidence="2 3" key="1">
    <citation type="submission" date="2010-04" db="EMBL/GenBank/DDBJ databases">
        <authorList>
            <person name="Muzny D."/>
            <person name="Qin X."/>
            <person name="Deng J."/>
            <person name="Jiang H."/>
            <person name="Liu Y."/>
            <person name="Qu J."/>
            <person name="Song X.-Z."/>
            <person name="Zhang L."/>
            <person name="Thornton R."/>
            <person name="Coyle M."/>
            <person name="Francisco L."/>
            <person name="Jackson L."/>
            <person name="Javaid M."/>
            <person name="Korchina V."/>
            <person name="Kovar C."/>
            <person name="Mata R."/>
            <person name="Mathew T."/>
            <person name="Ngo R."/>
            <person name="Nguyen L."/>
            <person name="Nguyen N."/>
            <person name="Okwuonu G."/>
            <person name="Ongeri F."/>
            <person name="Pham C."/>
            <person name="Simmons D."/>
            <person name="Wilczek-Boney K."/>
            <person name="Hale W."/>
            <person name="Jakkamsetti A."/>
            <person name="Pham P."/>
            <person name="Ruth R."/>
            <person name="San Lucas F."/>
            <person name="Warren J."/>
            <person name="Zhang J."/>
            <person name="Zhao Z."/>
            <person name="Zhou C."/>
            <person name="Zhu D."/>
            <person name="Lee S."/>
            <person name="Bess C."/>
            <person name="Blankenburg K."/>
            <person name="Forbes L."/>
            <person name="Fu Q."/>
            <person name="Gubbala S."/>
            <person name="Hirani K."/>
            <person name="Jayaseelan J.C."/>
            <person name="Lara F."/>
            <person name="Munidasa M."/>
            <person name="Palculict T."/>
            <person name="Patil S."/>
            <person name="Pu L.-L."/>
            <person name="Saada N."/>
            <person name="Tang L."/>
            <person name="Weissenberger G."/>
            <person name="Zhu Y."/>
            <person name="Hemphill L."/>
            <person name="Shang Y."/>
            <person name="Youmans B."/>
            <person name="Ayvaz T."/>
            <person name="Ross M."/>
            <person name="Santibanez J."/>
            <person name="Aqrawi P."/>
            <person name="Gross S."/>
            <person name="Joshi V."/>
            <person name="Fowler G."/>
            <person name="Nazareth L."/>
            <person name="Reid J."/>
            <person name="Worley K."/>
            <person name="Petrosino J."/>
            <person name="Highlander S."/>
            <person name="Gibbs R."/>
        </authorList>
    </citation>
    <scope>NUCLEOTIDE SEQUENCE [LARGE SCALE GENOMIC DNA]</scope>
    <source>
        <strain evidence="2 3">DSM 11664</strain>
    </source>
</reference>
<dbReference type="Pfam" id="PF17966">
    <property type="entry name" value="Muc_B2"/>
    <property type="match status" value="1"/>
</dbReference>
<organism evidence="2 3">
    <name type="scientific">Lactobacillus amylolyticus DSM 11664</name>
    <dbReference type="NCBI Taxonomy" id="585524"/>
    <lineage>
        <taxon>Bacteria</taxon>
        <taxon>Bacillati</taxon>
        <taxon>Bacillota</taxon>
        <taxon>Bacilli</taxon>
        <taxon>Lactobacillales</taxon>
        <taxon>Lactobacillaceae</taxon>
        <taxon>Lactobacillus</taxon>
    </lineage>
</organism>
<keyword evidence="3" id="KW-1185">Reference proteome</keyword>
<dbReference type="Gene3D" id="2.60.40.4300">
    <property type="match status" value="1"/>
</dbReference>
<evidence type="ECO:0000313" key="2">
    <source>
        <dbReference type="EMBL" id="EFG56036.1"/>
    </source>
</evidence>
<dbReference type="EMBL" id="ADNY01000013">
    <property type="protein sequence ID" value="EFG56036.1"/>
    <property type="molecule type" value="Genomic_DNA"/>
</dbReference>
<evidence type="ECO:0000259" key="1">
    <source>
        <dbReference type="Pfam" id="PF17966"/>
    </source>
</evidence>
<dbReference type="Proteomes" id="UP000004069">
    <property type="component" value="Unassembled WGS sequence"/>
</dbReference>
<proteinExistence type="predicted"/>
<dbReference type="InterPro" id="IPR041495">
    <property type="entry name" value="Mub_B2"/>
</dbReference>
<dbReference type="PATRIC" id="fig|585524.9.peg.1575"/>
<sequence>MIAAIVERALWTRTLTLDNRRKIVENGKYTTAWHCDHDYFASVKVPPIPGYESSKKIVSGPKVSMENLEVVVDYQEIKQEVPDISTMGAYVETIHFVDENGRALANDCQESLDFDDKRPVQTFASITVTVVPGYFAEEKQPEITVKYHKLGQIIPVDLNGQIIHDPEDETKMMSKVFANDPHDASQALSDQKVPSLEGWKPTVLTVSPVESEINIPVLYNKIDN</sequence>
<dbReference type="AlphaFoldDB" id="D4YSM1"/>
<accession>D4YSM1</accession>
<dbReference type="RefSeq" id="WP_006351652.1">
    <property type="nucleotide sequence ID" value="NZ_ADNY01000013.1"/>
</dbReference>
<gene>
    <name evidence="2" type="ORF">HMPREF0493_0499</name>
</gene>
<comment type="caution">
    <text evidence="2">The sequence shown here is derived from an EMBL/GenBank/DDBJ whole genome shotgun (WGS) entry which is preliminary data.</text>
</comment>
<protein>
    <recommendedName>
        <fullName evidence="1">Mub B2-like domain-containing protein</fullName>
    </recommendedName>
</protein>